<feature type="chain" id="PRO_5041442396" description="Lipid-binding serum glycoprotein C-terminal domain-containing protein" evidence="1">
    <location>
        <begin position="20"/>
        <end position="521"/>
    </location>
</feature>
<dbReference type="SMART" id="SM00329">
    <property type="entry name" value="BPI2"/>
    <property type="match status" value="1"/>
</dbReference>
<gene>
    <name evidence="3" type="ORF">MSPICULIGERA_LOCUS18967</name>
</gene>
<sequence>MGIPYRILALLLLTWEASAQEANALIAGDSSFIGAPGVKARLTLSGVTAVAKMVAKTLASEIAQADHIVTSPAVKLGQTQMMANSPRLKLFNDVNQVTVDMVPIGALTAHITNVNASVPFDVSGTFNGMPVSGEFELLSSGFGMDVTLSIKRNPRGNPLITILSCRAIPPRAPLIVHGSATARNDLVTQLQITLQQTANFDLMQAMIDADKEIRRKARSRSRRAPAPGTLQAFISSNFNLSRAEGLVLDYGVVTSPTLSARGIEMDSSGEISAHNAPTPFGPRPIALSPVVGNEMFEIVVSDFVPNSFMYHGHRIGMFNTRVDPTTPHFGPTMRTTCDLNSGSLFCVGDLFPTLRDQFPDKELVFLFSTLKAPAVIVHKENDGGIAFDLLGLIRVQQYDPVTKKETPIGEMEIQITAQMKMRITSKVVKGKVLLDNIFLRTRTPSVLVQEELDDASLLSREILQRMVNDIIKQGVPIPVHPLFRLKKPTMRLGDRSLILETSFTLNRRLINQLTAAHLSSA</sequence>
<evidence type="ECO:0000256" key="1">
    <source>
        <dbReference type="SAM" id="SignalP"/>
    </source>
</evidence>
<evidence type="ECO:0000259" key="2">
    <source>
        <dbReference type="SMART" id="SM00329"/>
    </source>
</evidence>
<dbReference type="InterPro" id="IPR032942">
    <property type="entry name" value="BPI/LBP/Plunc"/>
</dbReference>
<dbReference type="PANTHER" id="PTHR10504:SF139">
    <property type="entry name" value="BPI2 DOMAIN-CONTAINING PROTEIN"/>
    <property type="match status" value="1"/>
</dbReference>
<dbReference type="Gene3D" id="3.15.10.10">
    <property type="entry name" value="Bactericidal permeability-increasing protein, domain 1"/>
    <property type="match status" value="1"/>
</dbReference>
<feature type="signal peptide" evidence="1">
    <location>
        <begin position="1"/>
        <end position="19"/>
    </location>
</feature>
<name>A0AA36D6V1_9BILA</name>
<dbReference type="GO" id="GO:0008289">
    <property type="term" value="F:lipid binding"/>
    <property type="evidence" value="ECO:0007669"/>
    <property type="project" value="InterPro"/>
</dbReference>
<proteinExistence type="predicted"/>
<dbReference type="InterPro" id="IPR017943">
    <property type="entry name" value="Bactericidal_perm-incr_a/b_dom"/>
</dbReference>
<protein>
    <recommendedName>
        <fullName evidence="2">Lipid-binding serum glycoprotein C-terminal domain-containing protein</fullName>
    </recommendedName>
</protein>
<evidence type="ECO:0000313" key="4">
    <source>
        <dbReference type="Proteomes" id="UP001177023"/>
    </source>
</evidence>
<dbReference type="Proteomes" id="UP001177023">
    <property type="component" value="Unassembled WGS sequence"/>
</dbReference>
<dbReference type="EMBL" id="CATQJA010002662">
    <property type="protein sequence ID" value="CAJ0580784.1"/>
    <property type="molecule type" value="Genomic_DNA"/>
</dbReference>
<dbReference type="PANTHER" id="PTHR10504">
    <property type="entry name" value="BACTERICIDAL PERMEABILITY-INCREASING BPI PROTEIN-RELATED"/>
    <property type="match status" value="1"/>
</dbReference>
<feature type="non-terminal residue" evidence="3">
    <location>
        <position position="521"/>
    </location>
</feature>
<feature type="domain" description="Lipid-binding serum glycoprotein C-terminal" evidence="2">
    <location>
        <begin position="293"/>
        <end position="501"/>
    </location>
</feature>
<organism evidence="3 4">
    <name type="scientific">Mesorhabditis spiculigera</name>
    <dbReference type="NCBI Taxonomy" id="96644"/>
    <lineage>
        <taxon>Eukaryota</taxon>
        <taxon>Metazoa</taxon>
        <taxon>Ecdysozoa</taxon>
        <taxon>Nematoda</taxon>
        <taxon>Chromadorea</taxon>
        <taxon>Rhabditida</taxon>
        <taxon>Rhabditina</taxon>
        <taxon>Rhabditomorpha</taxon>
        <taxon>Rhabditoidea</taxon>
        <taxon>Rhabditidae</taxon>
        <taxon>Mesorhabditinae</taxon>
        <taxon>Mesorhabditis</taxon>
    </lineage>
</organism>
<dbReference type="AlphaFoldDB" id="A0AA36D6V1"/>
<accession>A0AA36D6V1</accession>
<keyword evidence="1" id="KW-0732">Signal</keyword>
<evidence type="ECO:0000313" key="3">
    <source>
        <dbReference type="EMBL" id="CAJ0580784.1"/>
    </source>
</evidence>
<comment type="caution">
    <text evidence="3">The sequence shown here is derived from an EMBL/GenBank/DDBJ whole genome shotgun (WGS) entry which is preliminary data.</text>
</comment>
<reference evidence="3" key="1">
    <citation type="submission" date="2023-06" db="EMBL/GenBank/DDBJ databases">
        <authorList>
            <person name="Delattre M."/>
        </authorList>
    </citation>
    <scope>NUCLEOTIDE SEQUENCE</scope>
    <source>
        <strain evidence="3">AF72</strain>
    </source>
</reference>
<dbReference type="InterPro" id="IPR001124">
    <property type="entry name" value="Lipid-bd_serum_glycop_C"/>
</dbReference>
<dbReference type="SUPFAM" id="SSF55394">
    <property type="entry name" value="Bactericidal permeability-increasing protein, BPI"/>
    <property type="match status" value="2"/>
</dbReference>
<dbReference type="Gene3D" id="3.15.20.10">
    <property type="entry name" value="Bactericidal permeability-increasing protein, domain 2"/>
    <property type="match status" value="1"/>
</dbReference>
<dbReference type="Pfam" id="PF02886">
    <property type="entry name" value="LBP_BPI_CETP_C"/>
    <property type="match status" value="1"/>
</dbReference>
<keyword evidence="4" id="KW-1185">Reference proteome</keyword>
<dbReference type="GO" id="GO:0005615">
    <property type="term" value="C:extracellular space"/>
    <property type="evidence" value="ECO:0007669"/>
    <property type="project" value="TreeGrafter"/>
</dbReference>